<feature type="region of interest" description="Disordered" evidence="5">
    <location>
        <begin position="1"/>
        <end position="25"/>
    </location>
</feature>
<keyword evidence="6" id="KW-1133">Transmembrane helix</keyword>
<evidence type="ECO:0000256" key="4">
    <source>
        <dbReference type="ARBA" id="ARBA00023172"/>
    </source>
</evidence>
<dbReference type="OrthoDB" id="370725at2"/>
<dbReference type="Pfam" id="PF02646">
    <property type="entry name" value="RmuC"/>
    <property type="match status" value="1"/>
</dbReference>
<feature type="transmembrane region" description="Helical" evidence="6">
    <location>
        <begin position="57"/>
        <end position="79"/>
    </location>
</feature>
<keyword evidence="8" id="KW-1185">Reference proteome</keyword>
<sequence length="472" mass="49830">MSLRERGPGHGPRGPSPGPRRRAGVTCGVSVRPRDAPGRADHPPAVGGAWHLRLVDALSLVVVLLALVAGVAIGAAGAWQVVTGRERLASAQVVAERDILAARASALEARLAAEHEEERELAAVLAPVSSSVARIERQVQQLERERAEQYGRLGAQLQQVAASGEALRHQTESLAGALRSPNVRGAWGEVQLRRVVEHAGMLERVDFDVQAVGINGDGEAVRPDAVVHLPGGKHVVVDAKAPLAAFLNARDGLAPGAALGERRAAAAATEHARALRGHVDALAGKQYWTAFQPAPEIVICFVPGEAFLASACEADPALLEHAMARKVVLATPTTLLALLRTVAITWQQAALSDGARELFTIGRELHGRLATLGEHTGKLGRTLARAVDDYNKVVGTLETRVLVSARRMGALDLTDVTVPDVPVVETLPRPLTAPELVVPLSAHERGDEPEAAARTGAMADLTGWSLHAQRNP</sequence>
<name>A0A5C8ZF36_9ACTN</name>
<comment type="similarity">
    <text evidence="2">Belongs to the RmuC family.</text>
</comment>
<keyword evidence="6" id="KW-0472">Membrane</keyword>
<dbReference type="PANTHER" id="PTHR30563:SF0">
    <property type="entry name" value="DNA RECOMBINATION PROTEIN RMUC"/>
    <property type="match status" value="1"/>
</dbReference>
<comment type="function">
    <text evidence="1">Involved in DNA recombination.</text>
</comment>
<dbReference type="InterPro" id="IPR003798">
    <property type="entry name" value="DNA_recombination_RmuC"/>
</dbReference>
<evidence type="ECO:0000256" key="6">
    <source>
        <dbReference type="SAM" id="Phobius"/>
    </source>
</evidence>
<dbReference type="PANTHER" id="PTHR30563">
    <property type="entry name" value="DNA RECOMBINATION PROTEIN RMUC"/>
    <property type="match status" value="1"/>
</dbReference>
<proteinExistence type="inferred from homology"/>
<evidence type="ECO:0000256" key="2">
    <source>
        <dbReference type="ARBA" id="ARBA00009840"/>
    </source>
</evidence>
<keyword evidence="4" id="KW-0233">DNA recombination</keyword>
<protein>
    <submittedName>
        <fullName evidence="7">DNA recombination protein RmuC</fullName>
    </submittedName>
</protein>
<dbReference type="GO" id="GO:0006310">
    <property type="term" value="P:DNA recombination"/>
    <property type="evidence" value="ECO:0007669"/>
    <property type="project" value="UniProtKB-KW"/>
</dbReference>
<accession>A0A5C8ZF36</accession>
<dbReference type="AlphaFoldDB" id="A0A5C8ZF36"/>
<keyword evidence="6" id="KW-0812">Transmembrane</keyword>
<keyword evidence="3" id="KW-0175">Coiled coil</keyword>
<organism evidence="7 8">
    <name type="scientific">Quadrisphaera setariae</name>
    <dbReference type="NCBI Taxonomy" id="2593304"/>
    <lineage>
        <taxon>Bacteria</taxon>
        <taxon>Bacillati</taxon>
        <taxon>Actinomycetota</taxon>
        <taxon>Actinomycetes</taxon>
        <taxon>Kineosporiales</taxon>
        <taxon>Kineosporiaceae</taxon>
        <taxon>Quadrisphaera</taxon>
    </lineage>
</organism>
<comment type="caution">
    <text evidence="7">The sequence shown here is derived from an EMBL/GenBank/DDBJ whole genome shotgun (WGS) entry which is preliminary data.</text>
</comment>
<gene>
    <name evidence="7" type="ORF">FMM08_10265</name>
</gene>
<evidence type="ECO:0000313" key="8">
    <source>
        <dbReference type="Proteomes" id="UP000321234"/>
    </source>
</evidence>
<evidence type="ECO:0000256" key="1">
    <source>
        <dbReference type="ARBA" id="ARBA00003416"/>
    </source>
</evidence>
<dbReference type="Proteomes" id="UP000321234">
    <property type="component" value="Unassembled WGS sequence"/>
</dbReference>
<evidence type="ECO:0000256" key="5">
    <source>
        <dbReference type="SAM" id="MobiDB-lite"/>
    </source>
</evidence>
<reference evidence="7 8" key="1">
    <citation type="submission" date="2019-07" db="EMBL/GenBank/DDBJ databases">
        <title>Quadrisphaera sp. strain DD2A genome sequencing and assembly.</title>
        <authorList>
            <person name="Kim I."/>
        </authorList>
    </citation>
    <scope>NUCLEOTIDE SEQUENCE [LARGE SCALE GENOMIC DNA]</scope>
    <source>
        <strain evidence="7 8">DD2A</strain>
    </source>
</reference>
<evidence type="ECO:0000256" key="3">
    <source>
        <dbReference type="ARBA" id="ARBA00023054"/>
    </source>
</evidence>
<evidence type="ECO:0000313" key="7">
    <source>
        <dbReference type="EMBL" id="TXR56462.1"/>
    </source>
</evidence>
<dbReference type="EMBL" id="VKAC01000005">
    <property type="protein sequence ID" value="TXR56462.1"/>
    <property type="molecule type" value="Genomic_DNA"/>
</dbReference>